<keyword evidence="2" id="KW-1185">Reference proteome</keyword>
<name>A0AAV8WZN8_9CUCU</name>
<accession>A0AAV8WZN8</accession>
<organism evidence="1 2">
    <name type="scientific">Rhamnusium bicolor</name>
    <dbReference type="NCBI Taxonomy" id="1586634"/>
    <lineage>
        <taxon>Eukaryota</taxon>
        <taxon>Metazoa</taxon>
        <taxon>Ecdysozoa</taxon>
        <taxon>Arthropoda</taxon>
        <taxon>Hexapoda</taxon>
        <taxon>Insecta</taxon>
        <taxon>Pterygota</taxon>
        <taxon>Neoptera</taxon>
        <taxon>Endopterygota</taxon>
        <taxon>Coleoptera</taxon>
        <taxon>Polyphaga</taxon>
        <taxon>Cucujiformia</taxon>
        <taxon>Chrysomeloidea</taxon>
        <taxon>Cerambycidae</taxon>
        <taxon>Lepturinae</taxon>
        <taxon>Rhagiini</taxon>
        <taxon>Rhamnusium</taxon>
    </lineage>
</organism>
<sequence length="110" mass="12522">MRLNNLLPDSVNADFAQQRATYKKPLTTGEVFKELISQRLAQGFQLILMADINADFNNGMAVPNPKMRGTVLRKSPVENNESYYLSIGRLFHKISLSGNTISVTRYRPRY</sequence>
<reference evidence="1" key="1">
    <citation type="journal article" date="2023" name="Insect Mol. Biol.">
        <title>Genome sequencing provides insights into the evolution of gene families encoding plant cell wall-degrading enzymes in longhorned beetles.</title>
        <authorList>
            <person name="Shin N.R."/>
            <person name="Okamura Y."/>
            <person name="Kirsch R."/>
            <person name="Pauchet Y."/>
        </authorList>
    </citation>
    <scope>NUCLEOTIDE SEQUENCE</scope>
    <source>
        <strain evidence="1">RBIC_L_NR</strain>
    </source>
</reference>
<dbReference type="InterPro" id="IPR027244">
    <property type="entry name" value="IML1"/>
</dbReference>
<proteinExistence type="predicted"/>
<dbReference type="GO" id="GO:1990130">
    <property type="term" value="C:GATOR1 complex"/>
    <property type="evidence" value="ECO:0007669"/>
    <property type="project" value="TreeGrafter"/>
</dbReference>
<dbReference type="PANTHER" id="PTHR13179:SF8">
    <property type="entry name" value="GATOR COMPLEX PROTEIN DEPDC5"/>
    <property type="match status" value="1"/>
</dbReference>
<dbReference type="PANTHER" id="PTHR13179">
    <property type="entry name" value="DEP DOMAIN CONTAINING PROTEIN 5"/>
    <property type="match status" value="1"/>
</dbReference>
<dbReference type="GO" id="GO:0010508">
    <property type="term" value="P:positive regulation of autophagy"/>
    <property type="evidence" value="ECO:0007669"/>
    <property type="project" value="TreeGrafter"/>
</dbReference>
<dbReference type="GO" id="GO:0005096">
    <property type="term" value="F:GTPase activator activity"/>
    <property type="evidence" value="ECO:0007669"/>
    <property type="project" value="InterPro"/>
</dbReference>
<evidence type="ECO:0000313" key="1">
    <source>
        <dbReference type="EMBL" id="KAJ8931908.1"/>
    </source>
</evidence>
<protein>
    <submittedName>
        <fullName evidence="1">Uncharacterized protein</fullName>
    </submittedName>
</protein>
<dbReference type="EMBL" id="JANEYF010004209">
    <property type="protein sequence ID" value="KAJ8931908.1"/>
    <property type="molecule type" value="Genomic_DNA"/>
</dbReference>
<dbReference type="GO" id="GO:1904262">
    <property type="term" value="P:negative regulation of TORC1 signaling"/>
    <property type="evidence" value="ECO:0007669"/>
    <property type="project" value="TreeGrafter"/>
</dbReference>
<dbReference type="GO" id="GO:0034198">
    <property type="term" value="P:cellular response to amino acid starvation"/>
    <property type="evidence" value="ECO:0007669"/>
    <property type="project" value="TreeGrafter"/>
</dbReference>
<gene>
    <name evidence="1" type="ORF">NQ314_015177</name>
</gene>
<evidence type="ECO:0000313" key="2">
    <source>
        <dbReference type="Proteomes" id="UP001162156"/>
    </source>
</evidence>
<dbReference type="AlphaFoldDB" id="A0AAV8WZN8"/>
<dbReference type="Proteomes" id="UP001162156">
    <property type="component" value="Unassembled WGS sequence"/>
</dbReference>
<comment type="caution">
    <text evidence="1">The sequence shown here is derived from an EMBL/GenBank/DDBJ whole genome shotgun (WGS) entry which is preliminary data.</text>
</comment>
<dbReference type="GO" id="GO:0005765">
    <property type="term" value="C:lysosomal membrane"/>
    <property type="evidence" value="ECO:0007669"/>
    <property type="project" value="TreeGrafter"/>
</dbReference>